<keyword evidence="6 9" id="KW-0472">Membrane</keyword>
<comment type="catalytic activity">
    <reaction evidence="8">
        <text>a ubiquinone + NADH + 5 H(+)(in) = a ubiquinol + NAD(+) + 4 H(+)(out)</text>
        <dbReference type="Rhea" id="RHEA:29091"/>
        <dbReference type="Rhea" id="RHEA-COMP:9565"/>
        <dbReference type="Rhea" id="RHEA-COMP:9566"/>
        <dbReference type="ChEBI" id="CHEBI:15378"/>
        <dbReference type="ChEBI" id="CHEBI:16389"/>
        <dbReference type="ChEBI" id="CHEBI:17976"/>
        <dbReference type="ChEBI" id="CHEBI:57540"/>
        <dbReference type="ChEBI" id="CHEBI:57945"/>
        <dbReference type="EC" id="7.1.1.2"/>
    </reaction>
</comment>
<dbReference type="EMBL" id="JAANHZ010000273">
    <property type="protein sequence ID" value="KAG5312915.1"/>
    <property type="molecule type" value="Genomic_DNA"/>
</dbReference>
<dbReference type="EC" id="7.1.1.2" evidence="3"/>
<sequence length="211" mass="25029">MSIIMYIVIVQVEIEFYFIYYLIFRVLLFILSIILIVVSPNVIRILVGWLIMILRFGFRLRTYYHLLIHAIFKSILFIAAGVIIHSMKNTQNIRLLGNLNEVMPFIMIRLLISNIALRGVPFISGFCRKDLIIEVIYIKGRVNIFIFIIIILSLLLTVSYSIRLIYYLFFNRRLKFYRYINIKEDKIINMSIIIIMFLRILVGSLELGFLF</sequence>
<dbReference type="Proteomes" id="UP000667349">
    <property type="component" value="Unassembled WGS sequence"/>
</dbReference>
<keyword evidence="12" id="KW-1185">Reference proteome</keyword>
<name>A0A836EHK4_9HYME</name>
<feature type="transmembrane region" description="Helical" evidence="9">
    <location>
        <begin position="187"/>
        <end position="210"/>
    </location>
</feature>
<evidence type="ECO:0000256" key="8">
    <source>
        <dbReference type="ARBA" id="ARBA00049551"/>
    </source>
</evidence>
<comment type="subcellular location">
    <subcellularLocation>
        <location evidence="2">Membrane</location>
        <topology evidence="2">Multi-pass membrane protein</topology>
    </subcellularLocation>
</comment>
<dbReference type="GO" id="GO:0015990">
    <property type="term" value="P:electron transport coupled proton transport"/>
    <property type="evidence" value="ECO:0007669"/>
    <property type="project" value="TreeGrafter"/>
</dbReference>
<accession>A0A836EHK4</accession>
<evidence type="ECO:0000256" key="6">
    <source>
        <dbReference type="ARBA" id="ARBA00023136"/>
    </source>
</evidence>
<dbReference type="GO" id="GO:0016020">
    <property type="term" value="C:membrane"/>
    <property type="evidence" value="ECO:0007669"/>
    <property type="project" value="UniProtKB-SubCell"/>
</dbReference>
<dbReference type="PANTHER" id="PTHR42829:SF2">
    <property type="entry name" value="NADH-UBIQUINONE OXIDOREDUCTASE CHAIN 5"/>
    <property type="match status" value="1"/>
</dbReference>
<feature type="non-terminal residue" evidence="11">
    <location>
        <position position="211"/>
    </location>
</feature>
<dbReference type="GO" id="GO:0003954">
    <property type="term" value="F:NADH dehydrogenase activity"/>
    <property type="evidence" value="ECO:0007669"/>
    <property type="project" value="TreeGrafter"/>
</dbReference>
<evidence type="ECO:0000256" key="5">
    <source>
        <dbReference type="ARBA" id="ARBA00022989"/>
    </source>
</evidence>
<evidence type="ECO:0000313" key="12">
    <source>
        <dbReference type="Proteomes" id="UP000667349"/>
    </source>
</evidence>
<dbReference type="InterPro" id="IPR001750">
    <property type="entry name" value="ND/Mrp_TM"/>
</dbReference>
<organism evidence="11 12">
    <name type="scientific">Acromyrmex insinuator</name>
    <dbReference type="NCBI Taxonomy" id="230686"/>
    <lineage>
        <taxon>Eukaryota</taxon>
        <taxon>Metazoa</taxon>
        <taxon>Ecdysozoa</taxon>
        <taxon>Arthropoda</taxon>
        <taxon>Hexapoda</taxon>
        <taxon>Insecta</taxon>
        <taxon>Pterygota</taxon>
        <taxon>Neoptera</taxon>
        <taxon>Endopterygota</taxon>
        <taxon>Hymenoptera</taxon>
        <taxon>Apocrita</taxon>
        <taxon>Aculeata</taxon>
        <taxon>Formicoidea</taxon>
        <taxon>Formicidae</taxon>
        <taxon>Myrmicinae</taxon>
        <taxon>Acromyrmex</taxon>
    </lineage>
</organism>
<feature type="transmembrane region" description="Helical" evidence="9">
    <location>
        <begin position="64"/>
        <end position="84"/>
    </location>
</feature>
<evidence type="ECO:0000256" key="2">
    <source>
        <dbReference type="ARBA" id="ARBA00004141"/>
    </source>
</evidence>
<protein>
    <recommendedName>
        <fullName evidence="3">NADH:ubiquinone reductase (H(+)-translocating)</fullName>
        <ecNumber evidence="3">7.1.1.2</ecNumber>
    </recommendedName>
    <alternativeName>
        <fullName evidence="7">NADH dehydrogenase subunit 5</fullName>
    </alternativeName>
</protein>
<gene>
    <name evidence="11" type="primary">nd5_1</name>
    <name evidence="11" type="ORF">G6Z75_0012160</name>
</gene>
<comment type="function">
    <text evidence="1">Core subunit of the mitochondrial membrane respiratory chain NADH dehydrogenase (Complex I) that is believed to belong to the minimal assembly required for catalysis. Complex I functions in the transfer of electrons from NADH to the respiratory chain. The immediate electron acceptor for the enzyme is believed to be ubiquinone.</text>
</comment>
<evidence type="ECO:0000259" key="10">
    <source>
        <dbReference type="Pfam" id="PF00361"/>
    </source>
</evidence>
<proteinExistence type="predicted"/>
<evidence type="ECO:0000256" key="4">
    <source>
        <dbReference type="ARBA" id="ARBA00022692"/>
    </source>
</evidence>
<dbReference type="AlphaFoldDB" id="A0A836EHK4"/>
<evidence type="ECO:0000256" key="3">
    <source>
        <dbReference type="ARBA" id="ARBA00012944"/>
    </source>
</evidence>
<keyword evidence="4 9" id="KW-0812">Transmembrane</keyword>
<feature type="transmembrane region" description="Helical" evidence="9">
    <location>
        <begin position="18"/>
        <end position="37"/>
    </location>
</feature>
<evidence type="ECO:0000256" key="7">
    <source>
        <dbReference type="ARBA" id="ARBA00031027"/>
    </source>
</evidence>
<evidence type="ECO:0000256" key="1">
    <source>
        <dbReference type="ARBA" id="ARBA00003257"/>
    </source>
</evidence>
<dbReference type="InterPro" id="IPR003945">
    <property type="entry name" value="NU5C-like"/>
</dbReference>
<dbReference type="GO" id="GO:0008137">
    <property type="term" value="F:NADH dehydrogenase (ubiquinone) activity"/>
    <property type="evidence" value="ECO:0007669"/>
    <property type="project" value="UniProtKB-EC"/>
</dbReference>
<reference evidence="11" key="1">
    <citation type="submission" date="2020-02" db="EMBL/GenBank/DDBJ databases">
        <title>Relaxed selection underlies rapid genomic changes in the transitions from sociality to social parasitism in ants.</title>
        <authorList>
            <person name="Bi X."/>
        </authorList>
    </citation>
    <scope>NUCLEOTIDE SEQUENCE</scope>
    <source>
        <strain evidence="11">BGI-DK2013a</strain>
        <tissue evidence="11">Whole body</tissue>
    </source>
</reference>
<evidence type="ECO:0000313" key="11">
    <source>
        <dbReference type="EMBL" id="KAG5312915.1"/>
    </source>
</evidence>
<feature type="transmembrane region" description="Helical" evidence="9">
    <location>
        <begin position="144"/>
        <end position="166"/>
    </location>
</feature>
<evidence type="ECO:0000256" key="9">
    <source>
        <dbReference type="SAM" id="Phobius"/>
    </source>
</evidence>
<dbReference type="GO" id="GO:0042773">
    <property type="term" value="P:ATP synthesis coupled electron transport"/>
    <property type="evidence" value="ECO:0007669"/>
    <property type="project" value="InterPro"/>
</dbReference>
<feature type="domain" description="NADH:quinone oxidoreductase/Mrp antiporter transmembrane" evidence="10">
    <location>
        <begin position="48"/>
        <end position="151"/>
    </location>
</feature>
<feature type="non-terminal residue" evidence="11">
    <location>
        <position position="1"/>
    </location>
</feature>
<keyword evidence="5 9" id="KW-1133">Transmembrane helix</keyword>
<dbReference type="PANTHER" id="PTHR42829">
    <property type="entry name" value="NADH-UBIQUINONE OXIDOREDUCTASE CHAIN 5"/>
    <property type="match status" value="1"/>
</dbReference>
<comment type="caution">
    <text evidence="11">The sequence shown here is derived from an EMBL/GenBank/DDBJ whole genome shotgun (WGS) entry which is preliminary data.</text>
</comment>
<feature type="transmembrane region" description="Helical" evidence="9">
    <location>
        <begin position="105"/>
        <end position="124"/>
    </location>
</feature>
<dbReference type="Pfam" id="PF00361">
    <property type="entry name" value="Proton_antipo_M"/>
    <property type="match status" value="1"/>
</dbReference>